<dbReference type="Proteomes" id="UP000236655">
    <property type="component" value="Chromosome"/>
</dbReference>
<evidence type="ECO:0008006" key="3">
    <source>
        <dbReference type="Google" id="ProtNLM"/>
    </source>
</evidence>
<reference evidence="2" key="1">
    <citation type="submission" date="2017-11" db="EMBL/GenBank/DDBJ databases">
        <authorList>
            <person name="Chan K.G."/>
            <person name="Lee L.S."/>
        </authorList>
    </citation>
    <scope>NUCLEOTIDE SEQUENCE [LARGE SCALE GENOMIC DNA]</scope>
    <source>
        <strain evidence="2">DSM 100970</strain>
    </source>
</reference>
<dbReference type="KEGG" id="nba:CUN60_09205"/>
<protein>
    <recommendedName>
        <fullName evidence="3">WGR domain-containing protein</fullName>
    </recommendedName>
</protein>
<dbReference type="RefSeq" id="WP_102951759.1">
    <property type="nucleotide sequence ID" value="NZ_CP024847.1"/>
</dbReference>
<gene>
    <name evidence="1" type="ORF">CUN60_09205</name>
</gene>
<organism evidence="1 2">
    <name type="scientific">Aquella oligotrophica</name>
    <dbReference type="NCBI Taxonomy" id="2067065"/>
    <lineage>
        <taxon>Bacteria</taxon>
        <taxon>Pseudomonadati</taxon>
        <taxon>Pseudomonadota</taxon>
        <taxon>Betaproteobacteria</taxon>
        <taxon>Neisseriales</taxon>
        <taxon>Neisseriaceae</taxon>
        <taxon>Aquella</taxon>
    </lineage>
</organism>
<evidence type="ECO:0000313" key="2">
    <source>
        <dbReference type="Proteomes" id="UP000236655"/>
    </source>
</evidence>
<proteinExistence type="predicted"/>
<keyword evidence="2" id="KW-1185">Reference proteome</keyword>
<evidence type="ECO:0000313" key="1">
    <source>
        <dbReference type="EMBL" id="AUR52466.1"/>
    </source>
</evidence>
<dbReference type="AlphaFoldDB" id="A0A2I7N7M2"/>
<accession>A0A2I7N7M2</accession>
<name>A0A2I7N7M2_9NEIS</name>
<sequence length="91" mass="11004">MIYMINQKEQRFYWLFLQQDLLGTWCVRKISGGLHNNHRREQWFSYEDKLSAAKALSELEYQHRQHGYTYADIEDADYFNLTPQTIEKVLA</sequence>
<dbReference type="EMBL" id="CP024847">
    <property type="protein sequence ID" value="AUR52466.1"/>
    <property type="molecule type" value="Genomic_DNA"/>
</dbReference>
<dbReference type="OrthoDB" id="5801306at2"/>